<dbReference type="PROSITE" id="PS00211">
    <property type="entry name" value="ABC_TRANSPORTER_1"/>
    <property type="match status" value="1"/>
</dbReference>
<dbReference type="PROSITE" id="PS50929">
    <property type="entry name" value="ABC_TM1F"/>
    <property type="match status" value="1"/>
</dbReference>
<evidence type="ECO:0000313" key="12">
    <source>
        <dbReference type="Proteomes" id="UP001597203"/>
    </source>
</evidence>
<evidence type="ECO:0000256" key="7">
    <source>
        <dbReference type="SAM" id="MobiDB-lite"/>
    </source>
</evidence>
<dbReference type="SUPFAM" id="SSF52540">
    <property type="entry name" value="P-loop containing nucleoside triphosphate hydrolases"/>
    <property type="match status" value="1"/>
</dbReference>
<comment type="subcellular location">
    <subcellularLocation>
        <location evidence="1">Cell membrane</location>
        <topology evidence="1">Multi-pass membrane protein</topology>
    </subcellularLocation>
</comment>
<dbReference type="Gene3D" id="3.40.50.300">
    <property type="entry name" value="P-loop containing nucleotide triphosphate hydrolases"/>
    <property type="match status" value="1"/>
</dbReference>
<comment type="caution">
    <text evidence="11">The sequence shown here is derived from an EMBL/GenBank/DDBJ whole genome shotgun (WGS) entry which is preliminary data.</text>
</comment>
<evidence type="ECO:0000259" key="9">
    <source>
        <dbReference type="PROSITE" id="PS50893"/>
    </source>
</evidence>
<feature type="region of interest" description="Disordered" evidence="7">
    <location>
        <begin position="568"/>
        <end position="587"/>
    </location>
</feature>
<evidence type="ECO:0000256" key="5">
    <source>
        <dbReference type="ARBA" id="ARBA00022989"/>
    </source>
</evidence>
<keyword evidence="6 8" id="KW-0472">Membrane</keyword>
<organism evidence="11 12">
    <name type="scientific">Sphingobium olei</name>
    <dbReference type="NCBI Taxonomy" id="420955"/>
    <lineage>
        <taxon>Bacteria</taxon>
        <taxon>Pseudomonadati</taxon>
        <taxon>Pseudomonadota</taxon>
        <taxon>Alphaproteobacteria</taxon>
        <taxon>Sphingomonadales</taxon>
        <taxon>Sphingomonadaceae</taxon>
        <taxon>Sphingobium</taxon>
    </lineage>
</organism>
<dbReference type="InterPro" id="IPR017871">
    <property type="entry name" value="ABC_transporter-like_CS"/>
</dbReference>
<feature type="domain" description="ABC transmembrane type-1" evidence="10">
    <location>
        <begin position="25"/>
        <end position="304"/>
    </location>
</feature>
<dbReference type="InterPro" id="IPR036640">
    <property type="entry name" value="ABC1_TM_sf"/>
</dbReference>
<dbReference type="Gene3D" id="1.20.1560.10">
    <property type="entry name" value="ABC transporter type 1, transmembrane domain"/>
    <property type="match status" value="1"/>
</dbReference>
<keyword evidence="4" id="KW-0067">ATP-binding</keyword>
<gene>
    <name evidence="11" type="ORF">ACFQ24_19750</name>
</gene>
<keyword evidence="2 8" id="KW-0812">Transmembrane</keyword>
<dbReference type="InterPro" id="IPR003439">
    <property type="entry name" value="ABC_transporter-like_ATP-bd"/>
</dbReference>
<feature type="domain" description="ABC transporter" evidence="9">
    <location>
        <begin position="336"/>
        <end position="572"/>
    </location>
</feature>
<dbReference type="Proteomes" id="UP001597203">
    <property type="component" value="Unassembled WGS sequence"/>
</dbReference>
<dbReference type="SUPFAM" id="SSF90123">
    <property type="entry name" value="ABC transporter transmembrane region"/>
    <property type="match status" value="1"/>
</dbReference>
<feature type="transmembrane region" description="Helical" evidence="8">
    <location>
        <begin position="131"/>
        <end position="157"/>
    </location>
</feature>
<evidence type="ECO:0000256" key="2">
    <source>
        <dbReference type="ARBA" id="ARBA00022692"/>
    </source>
</evidence>
<evidence type="ECO:0000256" key="1">
    <source>
        <dbReference type="ARBA" id="ARBA00004651"/>
    </source>
</evidence>
<evidence type="ECO:0000256" key="6">
    <source>
        <dbReference type="ARBA" id="ARBA00023136"/>
    </source>
</evidence>
<keyword evidence="3" id="KW-0547">Nucleotide-binding</keyword>
<dbReference type="Pfam" id="PF00005">
    <property type="entry name" value="ABC_tran"/>
    <property type="match status" value="1"/>
</dbReference>
<evidence type="ECO:0000256" key="3">
    <source>
        <dbReference type="ARBA" id="ARBA00022741"/>
    </source>
</evidence>
<dbReference type="RefSeq" id="WP_380914355.1">
    <property type="nucleotide sequence ID" value="NZ_JBHTLS010000134.1"/>
</dbReference>
<feature type="transmembrane region" description="Helical" evidence="8">
    <location>
        <begin position="254"/>
        <end position="273"/>
    </location>
</feature>
<evidence type="ECO:0000256" key="8">
    <source>
        <dbReference type="SAM" id="Phobius"/>
    </source>
</evidence>
<dbReference type="InterPro" id="IPR027417">
    <property type="entry name" value="P-loop_NTPase"/>
</dbReference>
<sequence>MSQSVASPMPEELRAVVRRYRKAFITVALLSAVLNVLVLGGSIYMMMVYDSVLPSHSLPTLFGLLALLVGVYAFQGVFENFRSGLLSDVGNSLDRTLARRVQRAMTDVALYRGSPAGDGLSPMRDLESVRAWFAGPGPATLIDLPWILFFIGILMLLHFWTGFTALVGGAILVCLTIAINRMVKGPSETASRTSADRYAIAEVGVRHAEVLSALGMRGRLLDRLQQVNTDYLAAQRNMNRSVATLGAMSRIGRMLLQSLILTVGAILVIKGQASGGAIFASSILAGRALAPVDQAIANWKSMIAARAGWQRLSELLAKVPPEPATTNILPRPAVALQVQNLFVAPPGTQQLTVQAADFTLNAGDGLAIIGPSAAGKSSLARALVGVWRPVRGAIRLDGAALDQYPEEVLGRYLGYLPQTVELFEGSVADNIARFDPERTPEDVIHAARAAGVHDMIVGLPNGYETQVGMNGRNLSGGQQQRIGLARALYKDPFFVLLDEPNSNLDSEGDAALERAIAGIRARGGIVIIIAHRPSALANANLVLMMRDGRIEMLGPRVEVLQRLVAMQAPQPQPAPASTPATAARNVA</sequence>
<dbReference type="NCBIfam" id="TIGR01842">
    <property type="entry name" value="type_I_sec_PrtD"/>
    <property type="match status" value="1"/>
</dbReference>
<evidence type="ECO:0000259" key="10">
    <source>
        <dbReference type="PROSITE" id="PS50929"/>
    </source>
</evidence>
<name>A0ABW3P6E9_9SPHN</name>
<accession>A0ABW3P6E9</accession>
<evidence type="ECO:0000313" key="11">
    <source>
        <dbReference type="EMBL" id="MFD1107105.1"/>
    </source>
</evidence>
<feature type="compositionally biased region" description="Low complexity" evidence="7">
    <location>
        <begin position="577"/>
        <end position="587"/>
    </location>
</feature>
<protein>
    <submittedName>
        <fullName evidence="11">Type I secretion system permease/ATPase</fullName>
    </submittedName>
</protein>
<feature type="transmembrane region" description="Helical" evidence="8">
    <location>
        <begin position="23"/>
        <end position="46"/>
    </location>
</feature>
<dbReference type="SMART" id="SM00382">
    <property type="entry name" value="AAA"/>
    <property type="match status" value="1"/>
</dbReference>
<dbReference type="PANTHER" id="PTHR24221">
    <property type="entry name" value="ATP-BINDING CASSETTE SUB-FAMILY B"/>
    <property type="match status" value="1"/>
</dbReference>
<dbReference type="InterPro" id="IPR039421">
    <property type="entry name" value="Type_1_exporter"/>
</dbReference>
<dbReference type="InterPro" id="IPR003593">
    <property type="entry name" value="AAA+_ATPase"/>
</dbReference>
<evidence type="ECO:0000256" key="4">
    <source>
        <dbReference type="ARBA" id="ARBA00022840"/>
    </source>
</evidence>
<dbReference type="EMBL" id="JBHTLS010000134">
    <property type="protein sequence ID" value="MFD1107105.1"/>
    <property type="molecule type" value="Genomic_DNA"/>
</dbReference>
<dbReference type="Pfam" id="PF00664">
    <property type="entry name" value="ABC_membrane"/>
    <property type="match status" value="1"/>
</dbReference>
<feature type="transmembrane region" description="Helical" evidence="8">
    <location>
        <begin position="163"/>
        <end position="183"/>
    </location>
</feature>
<dbReference type="PANTHER" id="PTHR24221:SF248">
    <property type="entry name" value="ABC TRANSPORTER TRANSMEMBRANE REGION"/>
    <property type="match status" value="1"/>
</dbReference>
<reference evidence="12" key="1">
    <citation type="journal article" date="2019" name="Int. J. Syst. Evol. Microbiol.">
        <title>The Global Catalogue of Microorganisms (GCM) 10K type strain sequencing project: providing services to taxonomists for standard genome sequencing and annotation.</title>
        <authorList>
            <consortium name="The Broad Institute Genomics Platform"/>
            <consortium name="The Broad Institute Genome Sequencing Center for Infectious Disease"/>
            <person name="Wu L."/>
            <person name="Ma J."/>
        </authorList>
    </citation>
    <scope>NUCLEOTIDE SEQUENCE [LARGE SCALE GENOMIC DNA]</scope>
    <source>
        <strain evidence="12">CCUG 54329</strain>
    </source>
</reference>
<dbReference type="InterPro" id="IPR010128">
    <property type="entry name" value="ATPase_T1SS_PrtD-like"/>
</dbReference>
<proteinExistence type="predicted"/>
<keyword evidence="5 8" id="KW-1133">Transmembrane helix</keyword>
<feature type="transmembrane region" description="Helical" evidence="8">
    <location>
        <begin position="58"/>
        <end position="78"/>
    </location>
</feature>
<dbReference type="PROSITE" id="PS50893">
    <property type="entry name" value="ABC_TRANSPORTER_2"/>
    <property type="match status" value="1"/>
</dbReference>
<dbReference type="InterPro" id="IPR011527">
    <property type="entry name" value="ABC1_TM_dom"/>
</dbReference>
<keyword evidence="12" id="KW-1185">Reference proteome</keyword>